<dbReference type="InterPro" id="IPR038696">
    <property type="entry name" value="IalB_sf"/>
</dbReference>
<evidence type="ECO:0008006" key="4">
    <source>
        <dbReference type="Google" id="ProtNLM"/>
    </source>
</evidence>
<protein>
    <recommendedName>
        <fullName evidence="4">Invasion associated locus B family protein</fullName>
    </recommendedName>
</protein>
<dbReference type="EMBL" id="RCTF01000007">
    <property type="protein sequence ID" value="RLP78626.1"/>
    <property type="molecule type" value="Genomic_DNA"/>
</dbReference>
<sequence length="185" mass="18821">MILAALAASGAAAQTPPPAKPKPEPAKPAAPAAAPAPAASGPDSTAETYGDWVLRCWPNGAARRCELSQRLLVQGQSAPVALIAFGRDGKGAPLRMVVQLPVNVTMEGGVKAAAASGDGLADLAFRRCAPGGCFADVVLADPALARLKAQSEPPALKYRDAAEREMALPFSLKGFAAAIDALLRS</sequence>
<dbReference type="AlphaFoldDB" id="A0A3L7ADS6"/>
<feature type="compositionally biased region" description="Low complexity" evidence="1">
    <location>
        <begin position="1"/>
        <end position="14"/>
    </location>
</feature>
<feature type="compositionally biased region" description="Low complexity" evidence="1">
    <location>
        <begin position="27"/>
        <end position="39"/>
    </location>
</feature>
<evidence type="ECO:0000313" key="3">
    <source>
        <dbReference type="Proteomes" id="UP000269692"/>
    </source>
</evidence>
<feature type="region of interest" description="Disordered" evidence="1">
    <location>
        <begin position="1"/>
        <end position="45"/>
    </location>
</feature>
<dbReference type="InterPro" id="IPR010642">
    <property type="entry name" value="Invasion_prot_B"/>
</dbReference>
<name>A0A3L7ADS6_9HYPH</name>
<evidence type="ECO:0000313" key="2">
    <source>
        <dbReference type="EMBL" id="RLP78626.1"/>
    </source>
</evidence>
<dbReference type="Proteomes" id="UP000269692">
    <property type="component" value="Unassembled WGS sequence"/>
</dbReference>
<proteinExistence type="predicted"/>
<keyword evidence="3" id="KW-1185">Reference proteome</keyword>
<gene>
    <name evidence="2" type="ORF">D9R14_10160</name>
</gene>
<dbReference type="Pfam" id="PF06776">
    <property type="entry name" value="IalB"/>
    <property type="match status" value="1"/>
</dbReference>
<dbReference type="Gene3D" id="2.60.40.1880">
    <property type="entry name" value="Invasion associated locus B (IalB) protein"/>
    <property type="match status" value="1"/>
</dbReference>
<evidence type="ECO:0000256" key="1">
    <source>
        <dbReference type="SAM" id="MobiDB-lite"/>
    </source>
</evidence>
<reference evidence="2 3" key="1">
    <citation type="submission" date="2018-10" db="EMBL/GenBank/DDBJ databases">
        <title>Xanthobacter tagetidis genome sequencing and assembly.</title>
        <authorList>
            <person name="Maclea K.S."/>
            <person name="Goen A.E."/>
            <person name="Fatima S.A."/>
        </authorList>
    </citation>
    <scope>NUCLEOTIDE SEQUENCE [LARGE SCALE GENOMIC DNA]</scope>
    <source>
        <strain evidence="2 3">ATCC 700314</strain>
    </source>
</reference>
<comment type="caution">
    <text evidence="2">The sequence shown here is derived from an EMBL/GenBank/DDBJ whole genome shotgun (WGS) entry which is preliminary data.</text>
</comment>
<organism evidence="2 3">
    <name type="scientific">Xanthobacter tagetidis</name>
    <dbReference type="NCBI Taxonomy" id="60216"/>
    <lineage>
        <taxon>Bacteria</taxon>
        <taxon>Pseudomonadati</taxon>
        <taxon>Pseudomonadota</taxon>
        <taxon>Alphaproteobacteria</taxon>
        <taxon>Hyphomicrobiales</taxon>
        <taxon>Xanthobacteraceae</taxon>
        <taxon>Xanthobacter</taxon>
    </lineage>
</organism>
<accession>A0A3L7ADS6</accession>